<dbReference type="EMBL" id="BROH01000002">
    <property type="protein sequence ID" value="GKY87317.1"/>
    <property type="molecule type" value="Genomic_DNA"/>
</dbReference>
<keyword evidence="5 6" id="KW-0472">Membrane</keyword>
<feature type="transmembrane region" description="Helical" evidence="6">
    <location>
        <begin position="253"/>
        <end position="273"/>
    </location>
</feature>
<keyword evidence="4 6" id="KW-1133">Transmembrane helix</keyword>
<feature type="transmembrane region" description="Helical" evidence="6">
    <location>
        <begin position="279"/>
        <end position="296"/>
    </location>
</feature>
<dbReference type="InterPro" id="IPR044878">
    <property type="entry name" value="UbiA_sf"/>
</dbReference>
<gene>
    <name evidence="7" type="ORF">STA1M1_11860</name>
</gene>
<dbReference type="Pfam" id="PF01040">
    <property type="entry name" value="UbiA"/>
    <property type="match status" value="1"/>
</dbReference>
<feature type="transmembrane region" description="Helical" evidence="6">
    <location>
        <begin position="358"/>
        <end position="377"/>
    </location>
</feature>
<feature type="transmembrane region" description="Helical" evidence="6">
    <location>
        <begin position="326"/>
        <end position="346"/>
    </location>
</feature>
<dbReference type="RefSeq" id="WP_281841307.1">
    <property type="nucleotide sequence ID" value="NZ_BROH01000002.1"/>
</dbReference>
<reference evidence="7" key="1">
    <citation type="journal article" date="2023" name="Int. J. Syst. Evol. Microbiol.">
        <title>Sinisalibacter aestuarii sp. nov., isolated from estuarine sediment of the Arakawa River.</title>
        <authorList>
            <person name="Arafat S.T."/>
            <person name="Hirano S."/>
            <person name="Sato A."/>
            <person name="Takeuchi K."/>
            <person name="Yasuda T."/>
            <person name="Terahara T."/>
            <person name="Hamada M."/>
            <person name="Kobayashi T."/>
        </authorList>
    </citation>
    <scope>NUCLEOTIDE SEQUENCE</scope>
    <source>
        <strain evidence="7">B-399</strain>
    </source>
</reference>
<evidence type="ECO:0000256" key="2">
    <source>
        <dbReference type="ARBA" id="ARBA00022475"/>
    </source>
</evidence>
<keyword evidence="8" id="KW-1185">Reference proteome</keyword>
<protein>
    <submittedName>
        <fullName evidence="7">Prenyltransferase</fullName>
    </submittedName>
</protein>
<dbReference type="Proteomes" id="UP001144205">
    <property type="component" value="Unassembled WGS sequence"/>
</dbReference>
<comment type="caution">
    <text evidence="7">The sequence shown here is derived from an EMBL/GenBank/DDBJ whole genome shotgun (WGS) entry which is preliminary data.</text>
</comment>
<comment type="subcellular location">
    <subcellularLocation>
        <location evidence="1">Membrane</location>
        <topology evidence="1">Multi-pass membrane protein</topology>
    </subcellularLocation>
</comment>
<sequence length="415" mass="45021">MTGTPPSDTAAPFVVELDADLLRGNLRGERFWCALRSDWRAILPGNPAREVAAREFDIAHLPYDDTVLHSVRAARAAGRTTVLRAADPALAEAVAAELGCFDTTEAGPPMRATPASRTRPRLPVFAEALRAMRPHQWVKNLLVFLPMVVGHRVDLPSLGQSLLAFLSFSLIASAVYLLNDLMDLPADRRHRTKRERPFASGRLPLSLGGRLVPALLAAGFLIAALNGPALLGVMAVYAVTTTAYSFRIKGSLGADIIVLATLYTLRIIAGSAATATVPSMWLLSFSIFLFLSLGAVKRLAELVDLESQDVRKKAEGRAYQIEDRPVVAMIATSAGFLAVLVLALYIDTSEVQSQYNAPQFLWGIGLVLLYWISRTVLLAHRGLVNQDPVIFALTDRISRWTALVAIVLYIAAAMG</sequence>
<evidence type="ECO:0000313" key="7">
    <source>
        <dbReference type="EMBL" id="GKY87317.1"/>
    </source>
</evidence>
<evidence type="ECO:0000256" key="1">
    <source>
        <dbReference type="ARBA" id="ARBA00004141"/>
    </source>
</evidence>
<name>A0ABQ5LQN0_9RHOB</name>
<dbReference type="InterPro" id="IPR000537">
    <property type="entry name" value="UbiA_prenyltransferase"/>
</dbReference>
<keyword evidence="2" id="KW-1003">Cell membrane</keyword>
<dbReference type="Gene3D" id="1.10.357.140">
    <property type="entry name" value="UbiA prenyltransferase"/>
    <property type="match status" value="1"/>
</dbReference>
<proteinExistence type="predicted"/>
<feature type="transmembrane region" description="Helical" evidence="6">
    <location>
        <begin position="397"/>
        <end position="414"/>
    </location>
</feature>
<evidence type="ECO:0000256" key="4">
    <source>
        <dbReference type="ARBA" id="ARBA00022989"/>
    </source>
</evidence>
<keyword evidence="3 6" id="KW-0812">Transmembrane</keyword>
<evidence type="ECO:0000313" key="8">
    <source>
        <dbReference type="Proteomes" id="UP001144205"/>
    </source>
</evidence>
<organism evidence="7 8">
    <name type="scientific">Sinisalibacter aestuarii</name>
    <dbReference type="NCBI Taxonomy" id="2949426"/>
    <lineage>
        <taxon>Bacteria</taxon>
        <taxon>Pseudomonadati</taxon>
        <taxon>Pseudomonadota</taxon>
        <taxon>Alphaproteobacteria</taxon>
        <taxon>Rhodobacterales</taxon>
        <taxon>Roseobacteraceae</taxon>
        <taxon>Sinisalibacter</taxon>
    </lineage>
</organism>
<evidence type="ECO:0000256" key="5">
    <source>
        <dbReference type="ARBA" id="ARBA00023136"/>
    </source>
</evidence>
<dbReference type="NCBIfam" id="NF006088">
    <property type="entry name" value="PRK08238.1"/>
    <property type="match status" value="1"/>
</dbReference>
<accession>A0ABQ5LQN0</accession>
<dbReference type="CDD" id="cd13963">
    <property type="entry name" value="PT_UbiA_2"/>
    <property type="match status" value="1"/>
</dbReference>
<evidence type="ECO:0000256" key="6">
    <source>
        <dbReference type="SAM" id="Phobius"/>
    </source>
</evidence>
<feature type="transmembrane region" description="Helical" evidence="6">
    <location>
        <begin position="162"/>
        <end position="182"/>
    </location>
</feature>
<evidence type="ECO:0000256" key="3">
    <source>
        <dbReference type="ARBA" id="ARBA00022692"/>
    </source>
</evidence>